<dbReference type="OrthoDB" id="1707486at2759"/>
<dbReference type="Gene3D" id="1.10.20.10">
    <property type="entry name" value="Histone, subunit A"/>
    <property type="match status" value="1"/>
</dbReference>
<dbReference type="GO" id="GO:0006272">
    <property type="term" value="P:leading strand elongation"/>
    <property type="evidence" value="ECO:0007669"/>
    <property type="project" value="TreeGrafter"/>
</dbReference>
<dbReference type="CDD" id="cd22928">
    <property type="entry name" value="HFD_POLE3_DPB4"/>
    <property type="match status" value="1"/>
</dbReference>
<evidence type="ECO:0000256" key="6">
    <source>
        <dbReference type="SAM" id="MobiDB-lite"/>
    </source>
</evidence>
<feature type="compositionally biased region" description="Basic and acidic residues" evidence="6">
    <location>
        <begin position="161"/>
        <end position="176"/>
    </location>
</feature>
<keyword evidence="3" id="KW-0539">Nucleus</keyword>
<comment type="subcellular location">
    <subcellularLocation>
        <location evidence="1">Nucleus</location>
    </subcellularLocation>
</comment>
<dbReference type="InterPro" id="IPR003958">
    <property type="entry name" value="CBFA_NFYB_domain"/>
</dbReference>
<feature type="compositionally biased region" description="Basic and acidic residues" evidence="6">
    <location>
        <begin position="140"/>
        <end position="150"/>
    </location>
</feature>
<dbReference type="GO" id="GO:0008623">
    <property type="term" value="C:CHRAC"/>
    <property type="evidence" value="ECO:0007669"/>
    <property type="project" value="TreeGrafter"/>
</dbReference>
<dbReference type="SUPFAM" id="SSF47113">
    <property type="entry name" value="Histone-fold"/>
    <property type="match status" value="1"/>
</dbReference>
<dbReference type="GO" id="GO:0006974">
    <property type="term" value="P:DNA damage response"/>
    <property type="evidence" value="ECO:0007669"/>
    <property type="project" value="TreeGrafter"/>
</dbReference>
<feature type="region of interest" description="Disordered" evidence="6">
    <location>
        <begin position="135"/>
        <end position="231"/>
    </location>
</feature>
<feature type="compositionally biased region" description="Acidic residues" evidence="6">
    <location>
        <begin position="217"/>
        <end position="231"/>
    </location>
</feature>
<feature type="domain" description="Transcription factor CBF/NF-Y/archaeal histone" evidence="7">
    <location>
        <begin position="41"/>
        <end position="105"/>
    </location>
</feature>
<evidence type="ECO:0000256" key="1">
    <source>
        <dbReference type="ARBA" id="ARBA00004123"/>
    </source>
</evidence>
<evidence type="ECO:0000256" key="2">
    <source>
        <dbReference type="ARBA" id="ARBA00022705"/>
    </source>
</evidence>
<dbReference type="GO" id="GO:0046982">
    <property type="term" value="F:protein heterodimerization activity"/>
    <property type="evidence" value="ECO:0007669"/>
    <property type="project" value="InterPro"/>
</dbReference>
<keyword evidence="2" id="KW-0235">DNA replication</keyword>
<organism evidence="8">
    <name type="scientific">Eremomyces bilateralis CBS 781.70</name>
    <dbReference type="NCBI Taxonomy" id="1392243"/>
    <lineage>
        <taxon>Eukaryota</taxon>
        <taxon>Fungi</taxon>
        <taxon>Dikarya</taxon>
        <taxon>Ascomycota</taxon>
        <taxon>Pezizomycotina</taxon>
        <taxon>Dothideomycetes</taxon>
        <taxon>Dothideomycetes incertae sedis</taxon>
        <taxon>Eremomycetales</taxon>
        <taxon>Eremomycetaceae</taxon>
        <taxon>Eremomyces</taxon>
    </lineage>
</organism>
<dbReference type="InterPro" id="IPR051377">
    <property type="entry name" value="DNA_Pol-Epsilon_Subunit"/>
</dbReference>
<feature type="region of interest" description="Disordered" evidence="6">
    <location>
        <begin position="1"/>
        <end position="30"/>
    </location>
</feature>
<dbReference type="GO" id="GO:0031490">
    <property type="term" value="F:chromatin DNA binding"/>
    <property type="evidence" value="ECO:0007669"/>
    <property type="project" value="TreeGrafter"/>
</dbReference>
<evidence type="ECO:0000259" key="7">
    <source>
        <dbReference type="Pfam" id="PF00808"/>
    </source>
</evidence>
<dbReference type="Pfam" id="PF00808">
    <property type="entry name" value="CBFD_NFYB_HMF"/>
    <property type="match status" value="1"/>
</dbReference>
<dbReference type="GO" id="GO:0031507">
    <property type="term" value="P:heterochromatin formation"/>
    <property type="evidence" value="ECO:0007669"/>
    <property type="project" value="TreeGrafter"/>
</dbReference>
<keyword evidence="9" id="KW-1185">Reference proteome</keyword>
<dbReference type="EMBL" id="ML975149">
    <property type="protein sequence ID" value="KAF1816958.1"/>
    <property type="molecule type" value="Genomic_DNA"/>
</dbReference>
<evidence type="ECO:0000313" key="8">
    <source>
        <dbReference type="EMBL" id="KAF1816958.1"/>
    </source>
</evidence>
<dbReference type="AlphaFoldDB" id="A0A6G1GFV8"/>
<dbReference type="GeneID" id="54422940"/>
<name>A0A6G1GFV8_9PEZI</name>
<feature type="compositionally biased region" description="Polar residues" evidence="6">
    <location>
        <begin position="1"/>
        <end position="21"/>
    </location>
</feature>
<dbReference type="InterPro" id="IPR009072">
    <property type="entry name" value="Histone-fold"/>
</dbReference>
<evidence type="ECO:0000256" key="5">
    <source>
        <dbReference type="ARBA" id="ARBA00042096"/>
    </source>
</evidence>
<evidence type="ECO:0000256" key="4">
    <source>
        <dbReference type="ARBA" id="ARBA00039775"/>
    </source>
</evidence>
<dbReference type="PANTHER" id="PTHR46172:SF1">
    <property type="entry name" value="DNA POLYMERASE EPSILON SUBUNIT 3"/>
    <property type="match status" value="1"/>
</dbReference>
<evidence type="ECO:0000313" key="9">
    <source>
        <dbReference type="Proteomes" id="UP000504638"/>
    </source>
</evidence>
<evidence type="ECO:0000256" key="3">
    <source>
        <dbReference type="ARBA" id="ARBA00023242"/>
    </source>
</evidence>
<dbReference type="RefSeq" id="XP_033538589.1">
    <property type="nucleotide sequence ID" value="XM_033682370.1"/>
</dbReference>
<protein>
    <recommendedName>
        <fullName evidence="4">DNA polymerase epsilon subunit D</fullName>
    </recommendedName>
    <alternativeName>
        <fullName evidence="5">DNA polymerase II subunit D</fullName>
    </alternativeName>
</protein>
<accession>A0A6G1GFV8</accession>
<reference evidence="10" key="3">
    <citation type="submission" date="2025-04" db="UniProtKB">
        <authorList>
            <consortium name="RefSeq"/>
        </authorList>
    </citation>
    <scope>IDENTIFICATION</scope>
    <source>
        <strain evidence="10">CBS 781.70</strain>
    </source>
</reference>
<proteinExistence type="predicted"/>
<feature type="compositionally biased region" description="Acidic residues" evidence="6">
    <location>
        <begin position="177"/>
        <end position="209"/>
    </location>
</feature>
<dbReference type="GO" id="GO:0008622">
    <property type="term" value="C:epsilon DNA polymerase complex"/>
    <property type="evidence" value="ECO:0007669"/>
    <property type="project" value="TreeGrafter"/>
</dbReference>
<reference evidence="8 10" key="1">
    <citation type="submission" date="2020-01" db="EMBL/GenBank/DDBJ databases">
        <authorList>
            <consortium name="DOE Joint Genome Institute"/>
            <person name="Haridas S."/>
            <person name="Albert R."/>
            <person name="Binder M."/>
            <person name="Bloem J."/>
            <person name="Labutti K."/>
            <person name="Salamov A."/>
            <person name="Andreopoulos B."/>
            <person name="Baker S.E."/>
            <person name="Barry K."/>
            <person name="Bills G."/>
            <person name="Bluhm B.H."/>
            <person name="Cannon C."/>
            <person name="Castanera R."/>
            <person name="Culley D.E."/>
            <person name="Daum C."/>
            <person name="Ezra D."/>
            <person name="Gonzalez J.B."/>
            <person name="Henrissat B."/>
            <person name="Kuo A."/>
            <person name="Liang C."/>
            <person name="Lipzen A."/>
            <person name="Lutzoni F."/>
            <person name="Magnuson J."/>
            <person name="Mondo S."/>
            <person name="Nolan M."/>
            <person name="Ohm R."/>
            <person name="Pangilinan J."/>
            <person name="Park H.-J."/>
            <person name="Ramirez L."/>
            <person name="Alfaro M."/>
            <person name="Sun H."/>
            <person name="Tritt A."/>
            <person name="Yoshinaga Y."/>
            <person name="Zwiers L.-H."/>
            <person name="Turgeon B.G."/>
            <person name="Goodwin S.B."/>
            <person name="Spatafora J.W."/>
            <person name="Crous P.W."/>
            <person name="Grigoriev I.V."/>
        </authorList>
    </citation>
    <scope>NUCLEOTIDE SEQUENCE</scope>
    <source>
        <strain evidence="8 10">CBS 781.70</strain>
    </source>
</reference>
<dbReference type="Proteomes" id="UP000504638">
    <property type="component" value="Unplaced"/>
</dbReference>
<reference evidence="10" key="2">
    <citation type="submission" date="2020-04" db="EMBL/GenBank/DDBJ databases">
        <authorList>
            <consortium name="NCBI Genome Project"/>
        </authorList>
    </citation>
    <scope>NUCLEOTIDE SEQUENCE</scope>
    <source>
        <strain evidence="10">CBS 781.70</strain>
    </source>
</reference>
<dbReference type="PANTHER" id="PTHR46172">
    <property type="entry name" value="DNA POLYMERASE EPSILON SUBUNIT 3"/>
    <property type="match status" value="1"/>
</dbReference>
<evidence type="ECO:0000313" key="10">
    <source>
        <dbReference type="RefSeq" id="XP_033538589.1"/>
    </source>
</evidence>
<gene>
    <name evidence="8 10" type="ORF">P152DRAFT_504406</name>
</gene>
<sequence>MPARKSNASVSADNDATNNLSPAELAAKQQEMEGLSVEDLSLPKTMIQRLSKGVLPPNTQIQKDALLAISKSATVFVNYLAAYAYDTAERSNHRVIQGPDVLAALNELEFHPFMARVEREMQKYQEIQCDKRNNYRKHRKEAEKAKKDEGGGEATEGAESGVRREEAERPAKKEGEGEGEELEHDEVEEEEEEEEEQGETTMDGEDLVEEMEKGKEEDDDVLDDGDDSDAI</sequence>